<keyword evidence="4" id="KW-1003">Cell membrane</keyword>
<evidence type="ECO:0000256" key="13">
    <source>
        <dbReference type="ARBA" id="ARBA00023136"/>
    </source>
</evidence>
<dbReference type="PANTHER" id="PTHR45528:SF1">
    <property type="entry name" value="SENSOR HISTIDINE KINASE CPXA"/>
    <property type="match status" value="1"/>
</dbReference>
<dbReference type="InterPro" id="IPR005467">
    <property type="entry name" value="His_kinase_dom"/>
</dbReference>
<feature type="domain" description="Histidine kinase" evidence="15">
    <location>
        <begin position="148"/>
        <end position="363"/>
    </location>
</feature>
<dbReference type="SUPFAM" id="SSF47384">
    <property type="entry name" value="Homodimeric domain of signal transducing histidine kinase"/>
    <property type="match status" value="1"/>
</dbReference>
<dbReference type="InterPro" id="IPR003594">
    <property type="entry name" value="HATPase_dom"/>
</dbReference>
<name>A0AB39HL12_9BACI</name>
<evidence type="ECO:0000256" key="5">
    <source>
        <dbReference type="ARBA" id="ARBA00022553"/>
    </source>
</evidence>
<keyword evidence="12" id="KW-0902">Two-component regulatory system</keyword>
<comment type="catalytic activity">
    <reaction evidence="1">
        <text>ATP + protein L-histidine = ADP + protein N-phospho-L-histidine.</text>
        <dbReference type="EC" id="2.7.13.3"/>
    </reaction>
</comment>
<evidence type="ECO:0000256" key="11">
    <source>
        <dbReference type="ARBA" id="ARBA00022989"/>
    </source>
</evidence>
<evidence type="ECO:0000256" key="4">
    <source>
        <dbReference type="ARBA" id="ARBA00022475"/>
    </source>
</evidence>
<reference evidence="17" key="1">
    <citation type="submission" date="2024-07" db="EMBL/GenBank/DDBJ databases">
        <title>Halotolerant mesophilic bacterium Ornithinibacillus sp. 4-3, sp. nov., isolated from soil.</title>
        <authorList>
            <person name="Sidarenka A.V."/>
            <person name="Guliayeva D.E."/>
            <person name="Leanovich S.I."/>
            <person name="Hileuskaya K.S."/>
            <person name="Akhremchuk A.E."/>
            <person name="Sikolenko M.A."/>
            <person name="Valentovich L.N."/>
        </authorList>
    </citation>
    <scope>NUCLEOTIDE SEQUENCE</scope>
    <source>
        <strain evidence="17">4-3</strain>
    </source>
</reference>
<dbReference type="Gene3D" id="1.10.287.130">
    <property type="match status" value="1"/>
</dbReference>
<dbReference type="PANTHER" id="PTHR45528">
    <property type="entry name" value="SENSOR HISTIDINE KINASE CPXA"/>
    <property type="match status" value="1"/>
</dbReference>
<evidence type="ECO:0000259" key="15">
    <source>
        <dbReference type="PROSITE" id="PS50109"/>
    </source>
</evidence>
<dbReference type="SMART" id="SM00387">
    <property type="entry name" value="HATPase_c"/>
    <property type="match status" value="1"/>
</dbReference>
<dbReference type="PROSITE" id="PS50109">
    <property type="entry name" value="HIS_KIN"/>
    <property type="match status" value="1"/>
</dbReference>
<dbReference type="SMART" id="SM00304">
    <property type="entry name" value="HAMP"/>
    <property type="match status" value="1"/>
</dbReference>
<dbReference type="CDD" id="cd00082">
    <property type="entry name" value="HisKA"/>
    <property type="match status" value="1"/>
</dbReference>
<comment type="subcellular location">
    <subcellularLocation>
        <location evidence="2">Cell membrane</location>
        <topology evidence="2">Multi-pass membrane protein</topology>
    </subcellularLocation>
</comment>
<keyword evidence="13 14" id="KW-0472">Membrane</keyword>
<evidence type="ECO:0000256" key="3">
    <source>
        <dbReference type="ARBA" id="ARBA00012438"/>
    </source>
</evidence>
<keyword evidence="10" id="KW-0067">ATP-binding</keyword>
<dbReference type="InterPro" id="IPR003661">
    <property type="entry name" value="HisK_dim/P_dom"/>
</dbReference>
<protein>
    <recommendedName>
        <fullName evidence="3">histidine kinase</fullName>
        <ecNumber evidence="3">2.7.13.3</ecNumber>
    </recommendedName>
</protein>
<dbReference type="Pfam" id="PF00672">
    <property type="entry name" value="HAMP"/>
    <property type="match status" value="1"/>
</dbReference>
<feature type="transmembrane region" description="Helical" evidence="14">
    <location>
        <begin position="12"/>
        <end position="34"/>
    </location>
</feature>
<dbReference type="AlphaFoldDB" id="A0AB39HL12"/>
<dbReference type="SMART" id="SM00388">
    <property type="entry name" value="HisKA"/>
    <property type="match status" value="1"/>
</dbReference>
<dbReference type="InterPro" id="IPR036890">
    <property type="entry name" value="HATPase_C_sf"/>
</dbReference>
<evidence type="ECO:0000256" key="14">
    <source>
        <dbReference type="SAM" id="Phobius"/>
    </source>
</evidence>
<evidence type="ECO:0000256" key="2">
    <source>
        <dbReference type="ARBA" id="ARBA00004651"/>
    </source>
</evidence>
<dbReference type="FunFam" id="3.30.565.10:FF:000013">
    <property type="entry name" value="Two-component sensor histidine kinase"/>
    <property type="match status" value="1"/>
</dbReference>
<keyword evidence="9 17" id="KW-0418">Kinase</keyword>
<evidence type="ECO:0000256" key="6">
    <source>
        <dbReference type="ARBA" id="ARBA00022679"/>
    </source>
</evidence>
<dbReference type="Pfam" id="PF00512">
    <property type="entry name" value="HisKA"/>
    <property type="match status" value="1"/>
</dbReference>
<dbReference type="EMBL" id="CP162599">
    <property type="protein sequence ID" value="XDK33016.1"/>
    <property type="molecule type" value="Genomic_DNA"/>
</dbReference>
<evidence type="ECO:0000256" key="8">
    <source>
        <dbReference type="ARBA" id="ARBA00022741"/>
    </source>
</evidence>
<keyword evidence="11 14" id="KW-1133">Transmembrane helix</keyword>
<evidence type="ECO:0000313" key="17">
    <source>
        <dbReference type="EMBL" id="XDK33016.1"/>
    </source>
</evidence>
<evidence type="ECO:0000256" key="1">
    <source>
        <dbReference type="ARBA" id="ARBA00000085"/>
    </source>
</evidence>
<keyword evidence="7 14" id="KW-0812">Transmembrane</keyword>
<dbReference type="SUPFAM" id="SSF55874">
    <property type="entry name" value="ATPase domain of HSP90 chaperone/DNA topoisomerase II/histidine kinase"/>
    <property type="match status" value="1"/>
</dbReference>
<feature type="domain" description="HAMP" evidence="16">
    <location>
        <begin position="81"/>
        <end position="133"/>
    </location>
</feature>
<dbReference type="InterPro" id="IPR050398">
    <property type="entry name" value="HssS/ArlS-like"/>
</dbReference>
<evidence type="ECO:0000256" key="12">
    <source>
        <dbReference type="ARBA" id="ARBA00023012"/>
    </source>
</evidence>
<dbReference type="Gene3D" id="6.10.340.10">
    <property type="match status" value="1"/>
</dbReference>
<evidence type="ECO:0000256" key="9">
    <source>
        <dbReference type="ARBA" id="ARBA00022777"/>
    </source>
</evidence>
<proteinExistence type="predicted"/>
<dbReference type="InterPro" id="IPR003660">
    <property type="entry name" value="HAMP_dom"/>
</dbReference>
<keyword evidence="6" id="KW-0808">Transferase</keyword>
<dbReference type="CDD" id="cd06225">
    <property type="entry name" value="HAMP"/>
    <property type="match status" value="1"/>
</dbReference>
<dbReference type="GO" id="GO:0005886">
    <property type="term" value="C:plasma membrane"/>
    <property type="evidence" value="ECO:0007669"/>
    <property type="project" value="UniProtKB-SubCell"/>
</dbReference>
<dbReference type="InterPro" id="IPR036097">
    <property type="entry name" value="HisK_dim/P_sf"/>
</dbReference>
<dbReference type="RefSeq" id="WP_368653703.1">
    <property type="nucleotide sequence ID" value="NZ_CP162599.1"/>
</dbReference>
<dbReference type="GO" id="GO:0000155">
    <property type="term" value="F:phosphorelay sensor kinase activity"/>
    <property type="evidence" value="ECO:0007669"/>
    <property type="project" value="InterPro"/>
</dbReference>
<accession>A0AB39HL12</accession>
<dbReference type="PROSITE" id="PS50885">
    <property type="entry name" value="HAMP"/>
    <property type="match status" value="1"/>
</dbReference>
<keyword evidence="8" id="KW-0547">Nucleotide-binding</keyword>
<keyword evidence="5" id="KW-0597">Phosphoprotein</keyword>
<dbReference type="Gene3D" id="3.30.565.10">
    <property type="entry name" value="Histidine kinase-like ATPase, C-terminal domain"/>
    <property type="match status" value="1"/>
</dbReference>
<evidence type="ECO:0000256" key="10">
    <source>
        <dbReference type="ARBA" id="ARBA00022840"/>
    </source>
</evidence>
<feature type="transmembrane region" description="Helical" evidence="14">
    <location>
        <begin position="54"/>
        <end position="79"/>
    </location>
</feature>
<organism evidence="17">
    <name type="scientific">Ornithinibacillus sp. 4-3</name>
    <dbReference type="NCBI Taxonomy" id="3231488"/>
    <lineage>
        <taxon>Bacteria</taxon>
        <taxon>Bacillati</taxon>
        <taxon>Bacillota</taxon>
        <taxon>Bacilli</taxon>
        <taxon>Bacillales</taxon>
        <taxon>Bacillaceae</taxon>
        <taxon>Ornithinibacillus</taxon>
    </lineage>
</organism>
<evidence type="ECO:0000256" key="7">
    <source>
        <dbReference type="ARBA" id="ARBA00022692"/>
    </source>
</evidence>
<gene>
    <name evidence="17" type="ORF">AB4Y30_01150</name>
</gene>
<evidence type="ECO:0000259" key="16">
    <source>
        <dbReference type="PROSITE" id="PS50885"/>
    </source>
</evidence>
<sequence>MTKFFYSFRMRIIYLFILSLLLAATITFLLYKVLQFYYTNNVYYGDFLMYVRQVMVNIGDINVFLIIFVPLAIIIFNLLTRTYTKYLKEISLGINHLAAGDFSHQIKIESKDEFKQIASDINEASLRLKQAIEAEKLSRISKETLIANLAHDLRTPLTSVIGYLNLLKSGQSVGSKHTEEYVKTAYTKAKYLEELIETLFDISKLDLSLDMVDETEINIQELLHQLIEEMYPLVNEANAVVDAQIHKAIFVRGNGNELARVFENLLSNALRYGDVSEPIGIELLEIETNVHIQVSNKAEKLTEEDMAHLFDMFYTVDQARTSDRKQTGLGLFIAKTIIEKHRGLISARFENEKIYFEVVLPKA</sequence>
<dbReference type="EC" id="2.7.13.3" evidence="3"/>
<dbReference type="Pfam" id="PF02518">
    <property type="entry name" value="HATPase_c"/>
    <property type="match status" value="1"/>
</dbReference>
<dbReference type="GO" id="GO:0005524">
    <property type="term" value="F:ATP binding"/>
    <property type="evidence" value="ECO:0007669"/>
    <property type="project" value="UniProtKB-KW"/>
</dbReference>